<keyword evidence="2" id="KW-0413">Isomerase</keyword>
<keyword evidence="3" id="KW-1185">Reference proteome</keyword>
<keyword evidence="1" id="KW-0456">Lyase</keyword>
<dbReference type="GO" id="GO:0016829">
    <property type="term" value="F:lyase activity"/>
    <property type="evidence" value="ECO:0007669"/>
    <property type="project" value="UniProtKB-KW"/>
</dbReference>
<evidence type="ECO:0000313" key="3">
    <source>
        <dbReference type="Proteomes" id="UP000249169"/>
    </source>
</evidence>
<dbReference type="Proteomes" id="UP000249169">
    <property type="component" value="Unassembled WGS sequence"/>
</dbReference>
<dbReference type="Pfam" id="PF00378">
    <property type="entry name" value="ECH_1"/>
    <property type="match status" value="1"/>
</dbReference>
<comment type="caution">
    <text evidence="2">The sequence shown here is derived from an EMBL/GenBank/DDBJ whole genome shotgun (WGS) entry which is preliminary data.</text>
</comment>
<dbReference type="Gene3D" id="3.90.226.10">
    <property type="entry name" value="2-enoyl-CoA Hydratase, Chain A, domain 1"/>
    <property type="match status" value="1"/>
</dbReference>
<accession>A0A328CA54</accession>
<sequence length="295" mass="32998">MMWPGFGSRPGRRWKFGESRSRPMRRRRRERMGDEVSSMVVRCEERADGAVWWVEIAREERLNAVNFEVMEALETLLDRAERCATLRVLVVGGSGRAFASGGDLQAFADLRTREDAEAMSGRMRRILERLEALACWTVARVNGDAYGGGVELMLAFDLCVVAAGAQLGLTQGRFALTPGWGGLTRLVEKVGRHRALQWLGLAAVVGAEEAQRCGLVEEVVPNEALDARVMALAESFLESDPAVWRALKVGAGRAARQERERAMAGEFEAFCDLWAAEAHWERVERFMARKKKERV</sequence>
<dbReference type="GO" id="GO:0016853">
    <property type="term" value="F:isomerase activity"/>
    <property type="evidence" value="ECO:0007669"/>
    <property type="project" value="UniProtKB-KW"/>
</dbReference>
<name>A0A328CA54_9DELT</name>
<dbReference type="InterPro" id="IPR001753">
    <property type="entry name" value="Enoyl-CoA_hydra/iso"/>
</dbReference>
<dbReference type="PANTHER" id="PTHR11941">
    <property type="entry name" value="ENOYL-COA HYDRATASE-RELATED"/>
    <property type="match status" value="1"/>
</dbReference>
<organism evidence="2 3">
    <name type="scientific">Lujinxingia litoralis</name>
    <dbReference type="NCBI Taxonomy" id="2211119"/>
    <lineage>
        <taxon>Bacteria</taxon>
        <taxon>Deltaproteobacteria</taxon>
        <taxon>Bradymonadales</taxon>
        <taxon>Lujinxingiaceae</taxon>
        <taxon>Lujinxingia</taxon>
    </lineage>
</organism>
<dbReference type="SUPFAM" id="SSF52096">
    <property type="entry name" value="ClpP/crotonase"/>
    <property type="match status" value="1"/>
</dbReference>
<reference evidence="2 3" key="1">
    <citation type="submission" date="2018-05" db="EMBL/GenBank/DDBJ databases">
        <title>Lujinxingia marina gen. nov. sp. nov., a new facultative anaerobic member of the class Deltaproteobacteria, and proposal of Lujinxingaceae fam. nov.</title>
        <authorList>
            <person name="Li C.-M."/>
        </authorList>
    </citation>
    <scope>NUCLEOTIDE SEQUENCE [LARGE SCALE GENOMIC DNA]</scope>
    <source>
        <strain evidence="2 3">B210</strain>
    </source>
</reference>
<dbReference type="GO" id="GO:0005829">
    <property type="term" value="C:cytosol"/>
    <property type="evidence" value="ECO:0007669"/>
    <property type="project" value="TreeGrafter"/>
</dbReference>
<dbReference type="CDD" id="cd06558">
    <property type="entry name" value="crotonase-like"/>
    <property type="match status" value="1"/>
</dbReference>
<dbReference type="InterPro" id="IPR029045">
    <property type="entry name" value="ClpP/crotonase-like_dom_sf"/>
</dbReference>
<dbReference type="AlphaFoldDB" id="A0A328CA54"/>
<dbReference type="EMBL" id="QHKO01000002">
    <property type="protein sequence ID" value="RAL23874.1"/>
    <property type="molecule type" value="Genomic_DNA"/>
</dbReference>
<gene>
    <name evidence="2" type="ORF">DL240_06920</name>
</gene>
<dbReference type="PANTHER" id="PTHR11941:SF27">
    <property type="entry name" value="ETHYLMALONYL-COA DECARBOXYLASE"/>
    <property type="match status" value="1"/>
</dbReference>
<evidence type="ECO:0000313" key="2">
    <source>
        <dbReference type="EMBL" id="RAL23874.1"/>
    </source>
</evidence>
<protein>
    <submittedName>
        <fullName evidence="2">Enoyl-CoA hydratase/isomerase family protein</fullName>
    </submittedName>
</protein>
<dbReference type="GO" id="GO:0006635">
    <property type="term" value="P:fatty acid beta-oxidation"/>
    <property type="evidence" value="ECO:0007669"/>
    <property type="project" value="TreeGrafter"/>
</dbReference>
<proteinExistence type="predicted"/>
<evidence type="ECO:0000256" key="1">
    <source>
        <dbReference type="ARBA" id="ARBA00023239"/>
    </source>
</evidence>